<protein>
    <submittedName>
        <fullName evidence="2">Uncharacterized protein</fullName>
    </submittedName>
</protein>
<dbReference type="EMBL" id="BMUL01000013">
    <property type="protein sequence ID" value="GHA98540.1"/>
    <property type="molecule type" value="Genomic_DNA"/>
</dbReference>
<feature type="chain" id="PRO_5039522686" evidence="1">
    <location>
        <begin position="23"/>
        <end position="60"/>
    </location>
</feature>
<keyword evidence="1" id="KW-0732">Signal</keyword>
<organism evidence="2 3">
    <name type="scientific">Streptomyces termitum</name>
    <dbReference type="NCBI Taxonomy" id="67368"/>
    <lineage>
        <taxon>Bacteria</taxon>
        <taxon>Bacillati</taxon>
        <taxon>Actinomycetota</taxon>
        <taxon>Actinomycetes</taxon>
        <taxon>Kitasatosporales</taxon>
        <taxon>Streptomycetaceae</taxon>
        <taxon>Streptomyces</taxon>
    </lineage>
</organism>
<accession>A0A918T756</accession>
<sequence>MTRTIIGRAALGIAAAALAVSAAVGAAGAGAGHAVLAEDPCLGAPTGCGPVNGWQAKPNN</sequence>
<dbReference type="Proteomes" id="UP000644020">
    <property type="component" value="Unassembled WGS sequence"/>
</dbReference>
<comment type="caution">
    <text evidence="2">The sequence shown here is derived from an EMBL/GenBank/DDBJ whole genome shotgun (WGS) entry which is preliminary data.</text>
</comment>
<evidence type="ECO:0000313" key="3">
    <source>
        <dbReference type="Proteomes" id="UP000644020"/>
    </source>
</evidence>
<proteinExistence type="predicted"/>
<evidence type="ECO:0000313" key="2">
    <source>
        <dbReference type="EMBL" id="GHA98540.1"/>
    </source>
</evidence>
<feature type="signal peptide" evidence="1">
    <location>
        <begin position="1"/>
        <end position="22"/>
    </location>
</feature>
<reference evidence="2" key="2">
    <citation type="submission" date="2020-09" db="EMBL/GenBank/DDBJ databases">
        <authorList>
            <person name="Sun Q."/>
            <person name="Ohkuma M."/>
        </authorList>
    </citation>
    <scope>NUCLEOTIDE SEQUENCE</scope>
    <source>
        <strain evidence="2">JCM 4518</strain>
    </source>
</reference>
<keyword evidence="3" id="KW-1185">Reference proteome</keyword>
<dbReference type="AlphaFoldDB" id="A0A918T756"/>
<name>A0A918T756_9ACTN</name>
<evidence type="ECO:0000256" key="1">
    <source>
        <dbReference type="SAM" id="SignalP"/>
    </source>
</evidence>
<gene>
    <name evidence="2" type="ORF">GCM10010305_47560</name>
</gene>
<reference evidence="2" key="1">
    <citation type="journal article" date="2014" name="Int. J. Syst. Evol. Microbiol.">
        <title>Complete genome sequence of Corynebacterium casei LMG S-19264T (=DSM 44701T), isolated from a smear-ripened cheese.</title>
        <authorList>
            <consortium name="US DOE Joint Genome Institute (JGI-PGF)"/>
            <person name="Walter F."/>
            <person name="Albersmeier A."/>
            <person name="Kalinowski J."/>
            <person name="Ruckert C."/>
        </authorList>
    </citation>
    <scope>NUCLEOTIDE SEQUENCE</scope>
    <source>
        <strain evidence="2">JCM 4518</strain>
    </source>
</reference>
<dbReference type="RefSeq" id="WP_189980732.1">
    <property type="nucleotide sequence ID" value="NZ_BMUL01000013.1"/>
</dbReference>